<name>A0A0A9A6E6_ARUDO</name>
<evidence type="ECO:0000313" key="1">
    <source>
        <dbReference type="EMBL" id="JAD47269.1"/>
    </source>
</evidence>
<reference evidence="1" key="1">
    <citation type="submission" date="2014-09" db="EMBL/GenBank/DDBJ databases">
        <authorList>
            <person name="Magalhaes I.L.F."/>
            <person name="Oliveira U."/>
            <person name="Santos F.R."/>
            <person name="Vidigal T.H.D.A."/>
            <person name="Brescovit A.D."/>
            <person name="Santos A.J."/>
        </authorList>
    </citation>
    <scope>NUCLEOTIDE SEQUENCE</scope>
    <source>
        <tissue evidence="1">Shoot tissue taken approximately 20 cm above the soil surface</tissue>
    </source>
</reference>
<sequence length="53" mass="5863">MHHRDVDGLGWPSKCGEQAWDAKGMHGIEPSCIPSWVTASREQRLTCNLEAIG</sequence>
<organism evidence="1">
    <name type="scientific">Arundo donax</name>
    <name type="common">Giant reed</name>
    <name type="synonym">Donax arundinaceus</name>
    <dbReference type="NCBI Taxonomy" id="35708"/>
    <lineage>
        <taxon>Eukaryota</taxon>
        <taxon>Viridiplantae</taxon>
        <taxon>Streptophyta</taxon>
        <taxon>Embryophyta</taxon>
        <taxon>Tracheophyta</taxon>
        <taxon>Spermatophyta</taxon>
        <taxon>Magnoliopsida</taxon>
        <taxon>Liliopsida</taxon>
        <taxon>Poales</taxon>
        <taxon>Poaceae</taxon>
        <taxon>PACMAD clade</taxon>
        <taxon>Arundinoideae</taxon>
        <taxon>Arundineae</taxon>
        <taxon>Arundo</taxon>
    </lineage>
</organism>
<proteinExistence type="predicted"/>
<dbReference type="AlphaFoldDB" id="A0A0A9A6E6"/>
<accession>A0A0A9A6E6</accession>
<reference evidence="1" key="2">
    <citation type="journal article" date="2015" name="Data Brief">
        <title>Shoot transcriptome of the giant reed, Arundo donax.</title>
        <authorList>
            <person name="Barrero R.A."/>
            <person name="Guerrero F.D."/>
            <person name="Moolhuijzen P."/>
            <person name="Goolsby J.A."/>
            <person name="Tidwell J."/>
            <person name="Bellgard S.E."/>
            <person name="Bellgard M.I."/>
        </authorList>
    </citation>
    <scope>NUCLEOTIDE SEQUENCE</scope>
    <source>
        <tissue evidence="1">Shoot tissue taken approximately 20 cm above the soil surface</tissue>
    </source>
</reference>
<dbReference type="EMBL" id="GBRH01250626">
    <property type="protein sequence ID" value="JAD47269.1"/>
    <property type="molecule type" value="Transcribed_RNA"/>
</dbReference>
<protein>
    <submittedName>
        <fullName evidence="1">Uncharacterized protein</fullName>
    </submittedName>
</protein>